<dbReference type="HOGENOM" id="CLU_3182119_0_0_9"/>
<protein>
    <submittedName>
        <fullName evidence="1">Uncharacterized protein</fullName>
    </submittedName>
</protein>
<keyword evidence="2" id="KW-1185">Reference proteome</keyword>
<proteinExistence type="predicted"/>
<name>C0EIH8_9FIRM</name>
<reference evidence="1 2" key="2">
    <citation type="submission" date="2009-02" db="EMBL/GenBank/DDBJ databases">
        <title>Draft genome sequence of Clostridium methylpentosum (DSM 5476).</title>
        <authorList>
            <person name="Sudarsanam P."/>
            <person name="Ley R."/>
            <person name="Guruge J."/>
            <person name="Turnbaugh P.J."/>
            <person name="Mahowald M."/>
            <person name="Liep D."/>
            <person name="Gordon J."/>
        </authorList>
    </citation>
    <scope>NUCLEOTIDE SEQUENCE [LARGE SCALE GENOMIC DNA]</scope>
    <source>
        <strain evidence="1 2">DSM 5476</strain>
    </source>
</reference>
<comment type="caution">
    <text evidence="1">The sequence shown here is derived from an EMBL/GenBank/DDBJ whole genome shotgun (WGS) entry which is preliminary data.</text>
</comment>
<organism evidence="1 2">
    <name type="scientific">[Clostridium] methylpentosum DSM 5476</name>
    <dbReference type="NCBI Taxonomy" id="537013"/>
    <lineage>
        <taxon>Bacteria</taxon>
        <taxon>Bacillati</taxon>
        <taxon>Bacillota</taxon>
        <taxon>Clostridia</taxon>
        <taxon>Eubacteriales</taxon>
        <taxon>Oscillospiraceae</taxon>
        <taxon>Oscillospiraceae incertae sedis</taxon>
    </lineage>
</organism>
<sequence>MSTGAYRKSDITSFIIILKRNPTCLSPDSSFFSLGKKWFQFDPLLY</sequence>
<accession>C0EIH8</accession>
<reference evidence="1 2" key="1">
    <citation type="submission" date="2009-01" db="EMBL/GenBank/DDBJ databases">
        <authorList>
            <person name="Fulton L."/>
            <person name="Clifton S."/>
            <person name="Fulton B."/>
            <person name="Xu J."/>
            <person name="Minx P."/>
            <person name="Pepin K.H."/>
            <person name="Johnson M."/>
            <person name="Bhonagiri V."/>
            <person name="Nash W.E."/>
            <person name="Mardis E.R."/>
            <person name="Wilson R.K."/>
        </authorList>
    </citation>
    <scope>NUCLEOTIDE SEQUENCE [LARGE SCALE GENOMIC DNA]</scope>
    <source>
        <strain evidence="1 2">DSM 5476</strain>
    </source>
</reference>
<dbReference type="AlphaFoldDB" id="C0EIH8"/>
<evidence type="ECO:0000313" key="1">
    <source>
        <dbReference type="EMBL" id="EEG28774.1"/>
    </source>
</evidence>
<gene>
    <name evidence="1" type="ORF">CLOSTMETH_03673</name>
</gene>
<dbReference type="EMBL" id="ACEC01000126">
    <property type="protein sequence ID" value="EEG28774.1"/>
    <property type="molecule type" value="Genomic_DNA"/>
</dbReference>
<dbReference type="Proteomes" id="UP000003340">
    <property type="component" value="Unassembled WGS sequence"/>
</dbReference>
<evidence type="ECO:0000313" key="2">
    <source>
        <dbReference type="Proteomes" id="UP000003340"/>
    </source>
</evidence>
<dbReference type="STRING" id="537013.CLOSTMETH_03673"/>